<comment type="caution">
    <text evidence="1">The sequence shown here is derived from an EMBL/GenBank/DDBJ whole genome shotgun (WGS) entry which is preliminary data.</text>
</comment>
<dbReference type="AlphaFoldDB" id="A0A9P7XJL4"/>
<evidence type="ECO:0000313" key="2">
    <source>
        <dbReference type="Proteomes" id="UP000707451"/>
    </source>
</evidence>
<name>A0A9P7XJL4_9FUNG</name>
<organism evidence="1 2">
    <name type="scientific">Linnemannia hyalina</name>
    <dbReference type="NCBI Taxonomy" id="64524"/>
    <lineage>
        <taxon>Eukaryota</taxon>
        <taxon>Fungi</taxon>
        <taxon>Fungi incertae sedis</taxon>
        <taxon>Mucoromycota</taxon>
        <taxon>Mortierellomycotina</taxon>
        <taxon>Mortierellomycetes</taxon>
        <taxon>Mortierellales</taxon>
        <taxon>Mortierellaceae</taxon>
        <taxon>Linnemannia</taxon>
    </lineage>
</organism>
<dbReference type="EMBL" id="JAHRHY010000024">
    <property type="protein sequence ID" value="KAG9061333.1"/>
    <property type="molecule type" value="Genomic_DNA"/>
</dbReference>
<sequence length="86" mass="9776">MSCVLSTMSKGVCQHFGELDEEHVVETAKSLSVIDGFEEHECTIIIRKYSVILAKKGVDYLKKILILDQGAIYRKYMDLKQLPATR</sequence>
<protein>
    <submittedName>
        <fullName evidence="1">Uncharacterized protein</fullName>
    </submittedName>
</protein>
<reference evidence="1" key="1">
    <citation type="submission" date="2021-06" db="EMBL/GenBank/DDBJ databases">
        <title>Genome Sequence of Mortierella hyaline Strain SCG-10, a Cold-Adapted, Nitrate-Reducing Fungus Isolated from Soil in Minnesota, USA.</title>
        <authorList>
            <person name="Aldossari N."/>
        </authorList>
    </citation>
    <scope>NUCLEOTIDE SEQUENCE</scope>
    <source>
        <strain evidence="1">SCG-10</strain>
    </source>
</reference>
<dbReference type="Proteomes" id="UP000707451">
    <property type="component" value="Unassembled WGS sequence"/>
</dbReference>
<accession>A0A9P7XJL4</accession>
<gene>
    <name evidence="1" type="ORF">KI688_007311</name>
</gene>
<keyword evidence="2" id="KW-1185">Reference proteome</keyword>
<evidence type="ECO:0000313" key="1">
    <source>
        <dbReference type="EMBL" id="KAG9061333.1"/>
    </source>
</evidence>
<proteinExistence type="predicted"/>
<dbReference type="OrthoDB" id="2437116at2759"/>